<evidence type="ECO:0000313" key="1">
    <source>
        <dbReference type="EMBL" id="KAG2422762.1"/>
    </source>
</evidence>
<organism evidence="1 2">
    <name type="scientific">Chlamydomonas incerta</name>
    <dbReference type="NCBI Taxonomy" id="51695"/>
    <lineage>
        <taxon>Eukaryota</taxon>
        <taxon>Viridiplantae</taxon>
        <taxon>Chlorophyta</taxon>
        <taxon>core chlorophytes</taxon>
        <taxon>Chlorophyceae</taxon>
        <taxon>CS clade</taxon>
        <taxon>Chlamydomonadales</taxon>
        <taxon>Chlamydomonadaceae</taxon>
        <taxon>Chlamydomonas</taxon>
    </lineage>
</organism>
<dbReference type="Proteomes" id="UP000650467">
    <property type="component" value="Unassembled WGS sequence"/>
</dbReference>
<keyword evidence="2" id="KW-1185">Reference proteome</keyword>
<gene>
    <name evidence="1" type="ORF">HXX76_015782</name>
</gene>
<evidence type="ECO:0000313" key="2">
    <source>
        <dbReference type="Proteomes" id="UP000650467"/>
    </source>
</evidence>
<accession>A0A835SDK1</accession>
<dbReference type="EMBL" id="JAEHOC010000094">
    <property type="protein sequence ID" value="KAG2422762.1"/>
    <property type="molecule type" value="Genomic_DNA"/>
</dbReference>
<dbReference type="CDD" id="cd22997">
    <property type="entry name" value="GT_LH"/>
    <property type="match status" value="1"/>
</dbReference>
<reference evidence="1" key="1">
    <citation type="journal article" date="2020" name="bioRxiv">
        <title>Comparative genomics of Chlamydomonas.</title>
        <authorList>
            <person name="Craig R.J."/>
            <person name="Hasan A.R."/>
            <person name="Ness R.W."/>
            <person name="Keightley P.D."/>
        </authorList>
    </citation>
    <scope>NUCLEOTIDE SEQUENCE</scope>
    <source>
        <strain evidence="1">SAG 7.73</strain>
    </source>
</reference>
<name>A0A835SDK1_CHLIN</name>
<comment type="caution">
    <text evidence="1">The sequence shown here is derived from an EMBL/GenBank/DDBJ whole genome shotgun (WGS) entry which is preliminary data.</text>
</comment>
<sequence>MEVCSVIKSAIANGLQVHVVGGNVNQSEILGRTVSREYARRLATLGPDTLVVGLDGGDTLLAAGATPAEWHRRFSSFGADFVWSGENNMYPSFVDLPPRVKEKYPGQWPADWKAWEGDPPDKGRWKRPPYPYLNYGGWIARAGRALEVMHAAAAYVAPCAPANETLHPPGGCLAQHDQHAAQLALVDPVCMADPQDEAHCVIDVYASVFYSGHLHCEGLVPHADGSWSNTLSGNKPLVAHFNGGAKTACEHLGVKSYMYSRKTGWYHRVKLDRQTPIYVEGGPTPYGQLCPAEV</sequence>
<dbReference type="AlphaFoldDB" id="A0A835SDK1"/>
<protein>
    <submittedName>
        <fullName evidence="1">Uncharacterized protein</fullName>
    </submittedName>
</protein>
<dbReference type="OrthoDB" id="557487at2759"/>
<proteinExistence type="predicted"/>